<gene>
    <name evidence="1" type="ORF">BM1374165_01531</name>
</gene>
<dbReference type="AlphaFoldDB" id="X5MGP5"/>
<reference evidence="2" key="1">
    <citation type="submission" date="2013-11" db="EMBL/GenBank/DDBJ databases">
        <title>Genome sequencing of Bartonella spp. isolated from human blood.</title>
        <authorList>
            <person name="Raoult D."/>
        </authorList>
    </citation>
    <scope>NUCLEOTIDE SEQUENCE</scope>
    <source>
        <strain evidence="2">BM1374165</strain>
    </source>
</reference>
<protein>
    <submittedName>
        <fullName evidence="1">Uncharacterized protein</fullName>
    </submittedName>
</protein>
<proteinExistence type="predicted"/>
<name>X5MGP5_BARHN</name>
<dbReference type="EMBL" id="HG969191">
    <property type="protein sequence ID" value="CDO47504.1"/>
    <property type="molecule type" value="Genomic_DNA"/>
</dbReference>
<accession>X5MGP5</accession>
<evidence type="ECO:0000313" key="2">
    <source>
        <dbReference type="Proteomes" id="UP000019801"/>
    </source>
</evidence>
<sequence>MVFSDFECTGVKGENLTVFEGDALCRMFIIFINQYGIAVDIRRR</sequence>
<evidence type="ECO:0000313" key="1">
    <source>
        <dbReference type="EMBL" id="CDO47504.1"/>
    </source>
</evidence>
<dbReference type="KEGG" id="bhs:BM1374165_01531"/>
<dbReference type="Proteomes" id="UP000019801">
    <property type="component" value="Chromosome I"/>
</dbReference>
<organism evidence="1 2">
    <name type="scientific">Bartonella henselae</name>
    <name type="common">Rochalimaea henselae</name>
    <dbReference type="NCBI Taxonomy" id="38323"/>
    <lineage>
        <taxon>Bacteria</taxon>
        <taxon>Pseudomonadati</taxon>
        <taxon>Pseudomonadota</taxon>
        <taxon>Alphaproteobacteria</taxon>
        <taxon>Hyphomicrobiales</taxon>
        <taxon>Bartonellaceae</taxon>
        <taxon>Bartonella</taxon>
    </lineage>
</organism>